<dbReference type="GO" id="GO:0003700">
    <property type="term" value="F:DNA-binding transcription factor activity"/>
    <property type="evidence" value="ECO:0007669"/>
    <property type="project" value="TreeGrafter"/>
</dbReference>
<evidence type="ECO:0000259" key="4">
    <source>
        <dbReference type="PROSITE" id="PS50977"/>
    </source>
</evidence>
<comment type="caution">
    <text evidence="5">The sequence shown here is derived from an EMBL/GenBank/DDBJ whole genome shotgun (WGS) entry which is preliminary data.</text>
</comment>
<dbReference type="SUPFAM" id="SSF46689">
    <property type="entry name" value="Homeodomain-like"/>
    <property type="match status" value="1"/>
</dbReference>
<evidence type="ECO:0000313" key="6">
    <source>
        <dbReference type="Proteomes" id="UP000009888"/>
    </source>
</evidence>
<dbReference type="HOGENOM" id="CLU_069356_21_3_11"/>
<proteinExistence type="predicted"/>
<dbReference type="PROSITE" id="PS50977">
    <property type="entry name" value="HTH_TETR_2"/>
    <property type="match status" value="1"/>
</dbReference>
<name>K9EFN8_9ACTO</name>
<dbReference type="AlphaFoldDB" id="K9EFN8"/>
<feature type="DNA-binding region" description="H-T-H motif" evidence="2">
    <location>
        <begin position="49"/>
        <end position="68"/>
    </location>
</feature>
<feature type="region of interest" description="Disordered" evidence="3">
    <location>
        <begin position="1"/>
        <end position="27"/>
    </location>
</feature>
<keyword evidence="6" id="KW-1185">Reference proteome</keyword>
<dbReference type="EMBL" id="AGWL01000008">
    <property type="protein sequence ID" value="EKU94706.1"/>
    <property type="molecule type" value="Genomic_DNA"/>
</dbReference>
<organism evidence="5 6">
    <name type="scientific">Actinobaculum massiliense ACS-171-V-Col2</name>
    <dbReference type="NCBI Taxonomy" id="883066"/>
    <lineage>
        <taxon>Bacteria</taxon>
        <taxon>Bacillati</taxon>
        <taxon>Actinomycetota</taxon>
        <taxon>Actinomycetes</taxon>
        <taxon>Actinomycetales</taxon>
        <taxon>Actinomycetaceae</taxon>
        <taxon>Actinobaculum</taxon>
    </lineage>
</organism>
<evidence type="ECO:0000256" key="1">
    <source>
        <dbReference type="ARBA" id="ARBA00023125"/>
    </source>
</evidence>
<gene>
    <name evidence="5" type="ORF">HMPREF9233_01653</name>
</gene>
<dbReference type="PATRIC" id="fig|883066.3.peg.1715"/>
<dbReference type="InterPro" id="IPR009057">
    <property type="entry name" value="Homeodomain-like_sf"/>
</dbReference>
<evidence type="ECO:0000256" key="3">
    <source>
        <dbReference type="SAM" id="MobiDB-lite"/>
    </source>
</evidence>
<reference evidence="5 6" key="1">
    <citation type="submission" date="2012-09" db="EMBL/GenBank/DDBJ databases">
        <title>The Genome Sequence of Actinobaculum massiliae ACS-171-V-COL2.</title>
        <authorList>
            <consortium name="The Broad Institute Genome Sequencing Platform"/>
            <person name="Earl A."/>
            <person name="Ward D."/>
            <person name="Feldgarden M."/>
            <person name="Gevers D."/>
            <person name="Saerens B."/>
            <person name="Vaneechoutte M."/>
            <person name="Walker B."/>
            <person name="Young S.K."/>
            <person name="Zeng Q."/>
            <person name="Gargeya S."/>
            <person name="Fitzgerald M."/>
            <person name="Haas B."/>
            <person name="Abouelleil A."/>
            <person name="Alvarado L."/>
            <person name="Arachchi H.M."/>
            <person name="Berlin A."/>
            <person name="Chapman S.B."/>
            <person name="Goldberg J."/>
            <person name="Griggs A."/>
            <person name="Gujja S."/>
            <person name="Hansen M."/>
            <person name="Howarth C."/>
            <person name="Imamovic A."/>
            <person name="Larimer J."/>
            <person name="McCowen C."/>
            <person name="Montmayeur A."/>
            <person name="Murphy C."/>
            <person name="Neiman D."/>
            <person name="Pearson M."/>
            <person name="Priest M."/>
            <person name="Roberts A."/>
            <person name="Saif S."/>
            <person name="Shea T."/>
            <person name="Sisk P."/>
            <person name="Sykes S."/>
            <person name="Wortman J."/>
            <person name="Nusbaum C."/>
            <person name="Birren B."/>
        </authorList>
    </citation>
    <scope>NUCLEOTIDE SEQUENCE [LARGE SCALE GENOMIC DNA]</scope>
    <source>
        <strain evidence="6">ACS-171-V-Col2</strain>
    </source>
</reference>
<feature type="compositionally biased region" description="Basic and acidic residues" evidence="3">
    <location>
        <begin position="9"/>
        <end position="27"/>
    </location>
</feature>
<dbReference type="InterPro" id="IPR050109">
    <property type="entry name" value="HTH-type_TetR-like_transc_reg"/>
</dbReference>
<dbReference type="STRING" id="202789.GCA_001457435_00451"/>
<evidence type="ECO:0000256" key="2">
    <source>
        <dbReference type="PROSITE-ProRule" id="PRU00335"/>
    </source>
</evidence>
<protein>
    <recommendedName>
        <fullName evidence="4">HTH tetR-type domain-containing protein</fullName>
    </recommendedName>
</protein>
<dbReference type="InterPro" id="IPR001647">
    <property type="entry name" value="HTH_TetR"/>
</dbReference>
<dbReference type="eggNOG" id="COG3226">
    <property type="taxonomic scope" value="Bacteria"/>
</dbReference>
<dbReference type="PANTHER" id="PTHR30055">
    <property type="entry name" value="HTH-TYPE TRANSCRIPTIONAL REGULATOR RUTR"/>
    <property type="match status" value="1"/>
</dbReference>
<sequence length="205" mass="22381">MGVIATQKMDQKTQAEQKDASLSKGERRRQEIIEATAELILEGGPSNVTHRKVARRANCSLSATTHYFSGLDELLAEGGKLNIKRWSSRAKSVIAEIERQDPPSKMEDRINLILKACLPHHDNLENHYKQLVAASAHPAVANAYGAGRQFLDQAVNSLLKFLGIKASANIIIAIIDGAAVAAISEGGDVRNNVTRTLREFLEMLA</sequence>
<dbReference type="GO" id="GO:0000976">
    <property type="term" value="F:transcription cis-regulatory region binding"/>
    <property type="evidence" value="ECO:0007669"/>
    <property type="project" value="TreeGrafter"/>
</dbReference>
<dbReference type="PANTHER" id="PTHR30055:SF231">
    <property type="entry name" value="TRANSCRIPTIONAL REGULATORY PROTEIN (PROBABLY DEOR-FAMILY)-RELATED"/>
    <property type="match status" value="1"/>
</dbReference>
<evidence type="ECO:0000313" key="5">
    <source>
        <dbReference type="EMBL" id="EKU94706.1"/>
    </source>
</evidence>
<dbReference type="Gene3D" id="1.10.357.10">
    <property type="entry name" value="Tetracycline Repressor, domain 2"/>
    <property type="match status" value="1"/>
</dbReference>
<feature type="domain" description="HTH tetR-type" evidence="4">
    <location>
        <begin position="26"/>
        <end position="86"/>
    </location>
</feature>
<dbReference type="Pfam" id="PF00440">
    <property type="entry name" value="TetR_N"/>
    <property type="match status" value="1"/>
</dbReference>
<accession>K9EFN8</accession>
<dbReference type="Proteomes" id="UP000009888">
    <property type="component" value="Unassembled WGS sequence"/>
</dbReference>
<keyword evidence="1 2" id="KW-0238">DNA-binding</keyword>